<evidence type="ECO:0000256" key="1">
    <source>
        <dbReference type="SAM" id="MobiDB-lite"/>
    </source>
</evidence>
<reference evidence="3 4" key="1">
    <citation type="submission" date="2013-07" db="EMBL/GenBank/DDBJ databases">
        <authorList>
            <consortium name="DOE Joint Genome Institute"/>
            <person name="Eisen J."/>
            <person name="Huntemann M."/>
            <person name="Han J."/>
            <person name="Chen A."/>
            <person name="Kyrpides N."/>
            <person name="Mavromatis K."/>
            <person name="Markowitz V."/>
            <person name="Palaniappan K."/>
            <person name="Ivanova N."/>
            <person name="Schaumberg A."/>
            <person name="Pati A."/>
            <person name="Liolios K."/>
            <person name="Nordberg H.P."/>
            <person name="Cantor M.N."/>
            <person name="Hua S.X."/>
            <person name="Woyke T."/>
        </authorList>
    </citation>
    <scope>NUCLEOTIDE SEQUENCE [LARGE SCALE GENOMIC DNA]</scope>
    <source>
        <strain evidence="3 4">DSM 44712</strain>
    </source>
</reference>
<dbReference type="OrthoDB" id="3638180at2"/>
<name>A0A010ZW14_9ACTN</name>
<evidence type="ECO:0000313" key="3">
    <source>
        <dbReference type="EMBL" id="EXG82859.1"/>
    </source>
</evidence>
<dbReference type="HOGENOM" id="CLU_1945159_0_0_11"/>
<evidence type="ECO:0000313" key="4">
    <source>
        <dbReference type="Proteomes" id="UP000021053"/>
    </source>
</evidence>
<dbReference type="RefSeq" id="WP_157017923.1">
    <property type="nucleotide sequence ID" value="NZ_KK073874.1"/>
</dbReference>
<accession>A0A010ZW14</accession>
<proteinExistence type="predicted"/>
<gene>
    <name evidence="3" type="ORF">CryarDRAFT_4061</name>
</gene>
<feature type="signal peptide" evidence="2">
    <location>
        <begin position="1"/>
        <end position="26"/>
    </location>
</feature>
<dbReference type="Proteomes" id="UP000021053">
    <property type="component" value="Unassembled WGS sequence"/>
</dbReference>
<protein>
    <recommendedName>
        <fullName evidence="5">Secreted protein</fullName>
    </recommendedName>
</protein>
<dbReference type="AlphaFoldDB" id="A0A010ZW14"/>
<feature type="chain" id="PRO_5001459251" description="Secreted protein" evidence="2">
    <location>
        <begin position="27"/>
        <end position="129"/>
    </location>
</feature>
<sequence length="129" mass="13622">MNSKAALAAAGLASLGVLAVPQTASAAQPAGSRTAVPAAVSCGNPETHRVTSRLRTVGRSERRRCYSGSSVRVNGWVDDTNTGDGRCVTVDLYWSSGAHEWAQACNGETKQFRSSWQGGTVRVTIRRGE</sequence>
<evidence type="ECO:0000256" key="2">
    <source>
        <dbReference type="SAM" id="SignalP"/>
    </source>
</evidence>
<keyword evidence="4" id="KW-1185">Reference proteome</keyword>
<feature type="region of interest" description="Disordered" evidence="1">
    <location>
        <begin position="27"/>
        <end position="55"/>
    </location>
</feature>
<dbReference type="EMBL" id="JFBT01000001">
    <property type="protein sequence ID" value="EXG82859.1"/>
    <property type="molecule type" value="Genomic_DNA"/>
</dbReference>
<keyword evidence="2" id="KW-0732">Signal</keyword>
<comment type="caution">
    <text evidence="3">The sequence shown here is derived from an EMBL/GenBank/DDBJ whole genome shotgun (WGS) entry which is preliminary data.</text>
</comment>
<organism evidence="3 4">
    <name type="scientific">Cryptosporangium arvum DSM 44712</name>
    <dbReference type="NCBI Taxonomy" id="927661"/>
    <lineage>
        <taxon>Bacteria</taxon>
        <taxon>Bacillati</taxon>
        <taxon>Actinomycetota</taxon>
        <taxon>Actinomycetes</taxon>
        <taxon>Cryptosporangiales</taxon>
        <taxon>Cryptosporangiaceae</taxon>
        <taxon>Cryptosporangium</taxon>
    </lineage>
</organism>
<evidence type="ECO:0008006" key="5">
    <source>
        <dbReference type="Google" id="ProtNLM"/>
    </source>
</evidence>